<name>A0ACC2CHF7_DIPCM</name>
<evidence type="ECO:0000313" key="2">
    <source>
        <dbReference type="Proteomes" id="UP001162992"/>
    </source>
</evidence>
<reference evidence="2" key="1">
    <citation type="journal article" date="2024" name="Proc. Natl. Acad. Sci. U.S.A.">
        <title>Extraordinary preservation of gene collinearity over three hundred million years revealed in homosporous lycophytes.</title>
        <authorList>
            <person name="Li C."/>
            <person name="Wickell D."/>
            <person name="Kuo L.Y."/>
            <person name="Chen X."/>
            <person name="Nie B."/>
            <person name="Liao X."/>
            <person name="Peng D."/>
            <person name="Ji J."/>
            <person name="Jenkins J."/>
            <person name="Williams M."/>
            <person name="Shu S."/>
            <person name="Plott C."/>
            <person name="Barry K."/>
            <person name="Rajasekar S."/>
            <person name="Grimwood J."/>
            <person name="Han X."/>
            <person name="Sun S."/>
            <person name="Hou Z."/>
            <person name="He W."/>
            <person name="Dai G."/>
            <person name="Sun C."/>
            <person name="Schmutz J."/>
            <person name="Leebens-Mack J.H."/>
            <person name="Li F.W."/>
            <person name="Wang L."/>
        </authorList>
    </citation>
    <scope>NUCLEOTIDE SEQUENCE [LARGE SCALE GENOMIC DNA]</scope>
    <source>
        <strain evidence="2">cv. PW_Plant_1</strain>
    </source>
</reference>
<evidence type="ECO:0000313" key="1">
    <source>
        <dbReference type="EMBL" id="KAJ7541299.1"/>
    </source>
</evidence>
<comment type="caution">
    <text evidence="1">The sequence shown here is derived from an EMBL/GenBank/DDBJ whole genome shotgun (WGS) entry which is preliminary data.</text>
</comment>
<dbReference type="EMBL" id="CM055101">
    <property type="protein sequence ID" value="KAJ7541299.1"/>
    <property type="molecule type" value="Genomic_DNA"/>
</dbReference>
<organism evidence="1 2">
    <name type="scientific">Diphasiastrum complanatum</name>
    <name type="common">Issler's clubmoss</name>
    <name type="synonym">Lycopodium complanatum</name>
    <dbReference type="NCBI Taxonomy" id="34168"/>
    <lineage>
        <taxon>Eukaryota</taxon>
        <taxon>Viridiplantae</taxon>
        <taxon>Streptophyta</taxon>
        <taxon>Embryophyta</taxon>
        <taxon>Tracheophyta</taxon>
        <taxon>Lycopodiopsida</taxon>
        <taxon>Lycopodiales</taxon>
        <taxon>Lycopodiaceae</taxon>
        <taxon>Lycopodioideae</taxon>
        <taxon>Diphasiastrum</taxon>
    </lineage>
</organism>
<dbReference type="Proteomes" id="UP001162992">
    <property type="component" value="Chromosome 10"/>
</dbReference>
<sequence>MASFSLFCNSRLSGSTHIAAACSDYACTKPGKGMSSIQAGLRCSWNNERSSCGLSSHRAFWPCFHMKFLHGCVCPEPRAVSSTFMSFCFATSGLQTDEAMGLTLRELCADKVPPLLLDRAEELGFKHPTRVQLEALPLLLSERDCILHSQTGSGKTLTYLLPVLAKISPRRAAVQAIVVVPTRELGMQIARVARKLGGRGFELDLQKRKSSVSIMTLLDGGMSTRQKKWLKAEPPQLIVGTLGCICRMIETKNLKVNAVATIIVDEVDTSLHSATQKLLEKLLAVYTLPDQRQTIFASATIAQHHRFLQDCIQRKWAKANLVHVHSQPAEKMPSNILHHYVLCSSEQKLEALHAVLCSDAPHAAFIFVNELSEKAKTAGSKPSVTAVHDYICKELIGVSANQEWDVLLLEEDTNVDERSATFTKLGGRCLLIATDLAARGLDVPEVTHVYNFDLPTAASYIHRAGRTARRPLKSEICTVTSFISSKELFIINRLENELSCKFSEFKFSLNTHEHWHPGVDSVPPCTADIPSQSSMTICNDKG</sequence>
<gene>
    <name evidence="1" type="ORF">O6H91_10G053100</name>
</gene>
<proteinExistence type="predicted"/>
<keyword evidence="2" id="KW-1185">Reference proteome</keyword>
<protein>
    <submittedName>
        <fullName evidence="1">Uncharacterized protein</fullName>
    </submittedName>
</protein>
<accession>A0ACC2CHF7</accession>